<dbReference type="OrthoDB" id="5517499at2"/>
<keyword evidence="3" id="KW-0223">Dioxygenase</keyword>
<gene>
    <name evidence="3" type="ORF">FCI23_08765</name>
</gene>
<dbReference type="Pfam" id="PF00866">
    <property type="entry name" value="Ring_hydroxyl_B"/>
    <property type="match status" value="1"/>
</dbReference>
<accession>A0A4U0SQ37</accession>
<comment type="caution">
    <text evidence="3">The sequence shown here is derived from an EMBL/GenBank/DDBJ whole genome shotgun (WGS) entry which is preliminary data.</text>
</comment>
<keyword evidence="2" id="KW-0560">Oxidoreductase</keyword>
<evidence type="ECO:0000256" key="2">
    <source>
        <dbReference type="ARBA" id="ARBA00023002"/>
    </source>
</evidence>
<evidence type="ECO:0000313" key="4">
    <source>
        <dbReference type="Proteomes" id="UP000305778"/>
    </source>
</evidence>
<dbReference type="SUPFAM" id="SSF54427">
    <property type="entry name" value="NTF2-like"/>
    <property type="match status" value="1"/>
</dbReference>
<sequence>MTTDVFGLLSRAQAEYARCIDEGPLEDWPAFFEEDCHYRITTADNHRQGLEAGVVWADNRRMLADRISALREANIYEAHTYRHILGQPAILEEFGDGARSETGFIVVRVMRDGTTGIFATGRYIDRYRFDNGRASLAERIVVCDSSAIDTLLALPL</sequence>
<evidence type="ECO:0000256" key="1">
    <source>
        <dbReference type="ARBA" id="ARBA00009570"/>
    </source>
</evidence>
<proteinExistence type="inferred from homology"/>
<dbReference type="InterPro" id="IPR032710">
    <property type="entry name" value="NTF2-like_dom_sf"/>
</dbReference>
<keyword evidence="4" id="KW-1185">Reference proteome</keyword>
<evidence type="ECO:0000313" key="3">
    <source>
        <dbReference type="EMBL" id="TKA12036.1"/>
    </source>
</evidence>
<name>A0A4U0SQ37_9ACTN</name>
<dbReference type="CDD" id="cd00667">
    <property type="entry name" value="ring_hydroxylating_dioxygenases_beta"/>
    <property type="match status" value="1"/>
</dbReference>
<dbReference type="GO" id="GO:0051213">
    <property type="term" value="F:dioxygenase activity"/>
    <property type="evidence" value="ECO:0007669"/>
    <property type="project" value="UniProtKB-KW"/>
</dbReference>
<protein>
    <submittedName>
        <fullName evidence="3">Terephthalate 1,2-dioxygenase</fullName>
    </submittedName>
</protein>
<reference evidence="3 4" key="1">
    <citation type="submission" date="2019-04" db="EMBL/GenBank/DDBJ databases">
        <title>Streptomyces oryziradicis sp. nov., a novel actinomycete isolated from rhizosphere soil of rice (Oryza sativa L.).</title>
        <authorList>
            <person name="Li C."/>
        </authorList>
    </citation>
    <scope>NUCLEOTIDE SEQUENCE [LARGE SCALE GENOMIC DNA]</scope>
    <source>
        <strain evidence="3 4">NEAU-C40</strain>
    </source>
</reference>
<dbReference type="EMBL" id="SUMC01000006">
    <property type="protein sequence ID" value="TKA12036.1"/>
    <property type="molecule type" value="Genomic_DNA"/>
</dbReference>
<dbReference type="InterPro" id="IPR000391">
    <property type="entry name" value="Rng_hydr_dOase-bsu"/>
</dbReference>
<organism evidence="3 4">
    <name type="scientific">Actinacidiphila oryziradicis</name>
    <dbReference type="NCBI Taxonomy" id="2571141"/>
    <lineage>
        <taxon>Bacteria</taxon>
        <taxon>Bacillati</taxon>
        <taxon>Actinomycetota</taxon>
        <taxon>Actinomycetes</taxon>
        <taxon>Kitasatosporales</taxon>
        <taxon>Streptomycetaceae</taxon>
        <taxon>Actinacidiphila</taxon>
    </lineage>
</organism>
<comment type="similarity">
    <text evidence="1">Belongs to the bacterial ring-hydroxylating dioxygenase beta subunit family.</text>
</comment>
<dbReference type="Proteomes" id="UP000305778">
    <property type="component" value="Unassembled WGS sequence"/>
</dbReference>
<dbReference type="Gene3D" id="3.10.450.50">
    <property type="match status" value="1"/>
</dbReference>
<dbReference type="AlphaFoldDB" id="A0A4U0SQ37"/>